<evidence type="ECO:0000313" key="3">
    <source>
        <dbReference type="EMBL" id="OGE06477.1"/>
    </source>
</evidence>
<name>A0A1F5HQP0_9BACT</name>
<evidence type="ECO:0000259" key="2">
    <source>
        <dbReference type="Pfam" id="PF00534"/>
    </source>
</evidence>
<comment type="caution">
    <text evidence="3">The sequence shown here is derived from an EMBL/GenBank/DDBJ whole genome shotgun (WGS) entry which is preliminary data.</text>
</comment>
<dbReference type="STRING" id="1797731.A2W70_01270"/>
<gene>
    <name evidence="3" type="ORF">A2W70_01270</name>
</gene>
<dbReference type="SUPFAM" id="SSF53756">
    <property type="entry name" value="UDP-Glycosyltransferase/glycogen phosphorylase"/>
    <property type="match status" value="1"/>
</dbReference>
<keyword evidence="1" id="KW-0808">Transferase</keyword>
<dbReference type="Proteomes" id="UP000177747">
    <property type="component" value="Unassembled WGS sequence"/>
</dbReference>
<dbReference type="AlphaFoldDB" id="A0A1F5HQP0"/>
<dbReference type="CDD" id="cd03809">
    <property type="entry name" value="GT4_MtfB-like"/>
    <property type="match status" value="1"/>
</dbReference>
<reference evidence="3 4" key="1">
    <citation type="journal article" date="2016" name="Nat. Commun.">
        <title>Thousands of microbial genomes shed light on interconnected biogeochemical processes in an aquifer system.</title>
        <authorList>
            <person name="Anantharaman K."/>
            <person name="Brown C.T."/>
            <person name="Hug L.A."/>
            <person name="Sharon I."/>
            <person name="Castelle C.J."/>
            <person name="Probst A.J."/>
            <person name="Thomas B.C."/>
            <person name="Singh A."/>
            <person name="Wilkins M.J."/>
            <person name="Karaoz U."/>
            <person name="Brodie E.L."/>
            <person name="Williams K.H."/>
            <person name="Hubbard S.S."/>
            <person name="Banfield J.F."/>
        </authorList>
    </citation>
    <scope>NUCLEOTIDE SEQUENCE [LARGE SCALE GENOMIC DNA]</scope>
</reference>
<dbReference type="PANTHER" id="PTHR46401:SF2">
    <property type="entry name" value="GLYCOSYLTRANSFERASE WBBK-RELATED"/>
    <property type="match status" value="1"/>
</dbReference>
<proteinExistence type="predicted"/>
<dbReference type="GO" id="GO:0016757">
    <property type="term" value="F:glycosyltransferase activity"/>
    <property type="evidence" value="ECO:0007669"/>
    <property type="project" value="InterPro"/>
</dbReference>
<dbReference type="GO" id="GO:0009103">
    <property type="term" value="P:lipopolysaccharide biosynthetic process"/>
    <property type="evidence" value="ECO:0007669"/>
    <property type="project" value="TreeGrafter"/>
</dbReference>
<dbReference type="EMBL" id="MFBU01000015">
    <property type="protein sequence ID" value="OGE06477.1"/>
    <property type="molecule type" value="Genomic_DNA"/>
</dbReference>
<feature type="domain" description="Glycosyl transferase family 1" evidence="2">
    <location>
        <begin position="8"/>
        <end position="193"/>
    </location>
</feature>
<dbReference type="PANTHER" id="PTHR46401">
    <property type="entry name" value="GLYCOSYLTRANSFERASE WBBK-RELATED"/>
    <property type="match status" value="1"/>
</dbReference>
<dbReference type="InterPro" id="IPR001296">
    <property type="entry name" value="Glyco_trans_1"/>
</dbReference>
<organism evidence="3 4">
    <name type="scientific">Candidatus Curtissbacteria bacterium RIFCSPLOWO2_02_41_11</name>
    <dbReference type="NCBI Taxonomy" id="1797731"/>
    <lineage>
        <taxon>Bacteria</taxon>
        <taxon>Candidatus Curtissiibacteriota</taxon>
    </lineage>
</organism>
<dbReference type="Pfam" id="PF00534">
    <property type="entry name" value="Glycos_transf_1"/>
    <property type="match status" value="1"/>
</dbReference>
<protein>
    <recommendedName>
        <fullName evidence="2">Glycosyl transferase family 1 domain-containing protein</fullName>
    </recommendedName>
</protein>
<dbReference type="Gene3D" id="3.40.50.2000">
    <property type="entry name" value="Glycogen Phosphorylase B"/>
    <property type="match status" value="1"/>
</dbReference>
<evidence type="ECO:0000256" key="1">
    <source>
        <dbReference type="ARBA" id="ARBA00022679"/>
    </source>
</evidence>
<evidence type="ECO:0000313" key="4">
    <source>
        <dbReference type="Proteomes" id="UP000177747"/>
    </source>
</evidence>
<accession>A0A1F5HQP0</accession>
<sequence>MKKKYQIDGNYIIFVGTLQPRKNLERLIEAFATLMQRVPRALSVPRVPRARDTRGTHDTFDTLSLVIVGKKGWLYDSIFQKVKDLNVNQRVIFTNYVPDDDLPALISGAKAYILPSLWEGFGIPVVEAQACGVPVVVSNTSSLPEIVRASTSEVGSDFSKVSFANNAVVSDSAVLINPESVQSIASGIKKALDPKIRSDLVKKGFLNIKRFSWQKCAKQTLGVLEKAALV</sequence>